<evidence type="ECO:0000313" key="2">
    <source>
        <dbReference type="EMBL" id="QDS96669.1"/>
    </source>
</evidence>
<dbReference type="OrthoDB" id="282809at2"/>
<evidence type="ECO:0000256" key="1">
    <source>
        <dbReference type="SAM" id="SignalP"/>
    </source>
</evidence>
<protein>
    <submittedName>
        <fullName evidence="2">Uncharacterized protein</fullName>
    </submittedName>
</protein>
<reference evidence="2 3" key="1">
    <citation type="submission" date="2019-02" db="EMBL/GenBank/DDBJ databases">
        <title>Deep-cultivation of Planctomycetes and their phenomic and genomic characterization uncovers novel biology.</title>
        <authorList>
            <person name="Wiegand S."/>
            <person name="Jogler M."/>
            <person name="Boedeker C."/>
            <person name="Pinto D."/>
            <person name="Vollmers J."/>
            <person name="Rivas-Marin E."/>
            <person name="Kohn T."/>
            <person name="Peeters S.H."/>
            <person name="Heuer A."/>
            <person name="Rast P."/>
            <person name="Oberbeckmann S."/>
            <person name="Bunk B."/>
            <person name="Jeske O."/>
            <person name="Meyerdierks A."/>
            <person name="Storesund J.E."/>
            <person name="Kallscheuer N."/>
            <person name="Luecker S."/>
            <person name="Lage O.M."/>
            <person name="Pohl T."/>
            <person name="Merkel B.J."/>
            <person name="Hornburger P."/>
            <person name="Mueller R.-W."/>
            <person name="Bruemmer F."/>
            <person name="Labrenz M."/>
            <person name="Spormann A.M."/>
            <person name="Op den Camp H."/>
            <person name="Overmann J."/>
            <person name="Amann R."/>
            <person name="Jetten M.S.M."/>
            <person name="Mascher T."/>
            <person name="Medema M.H."/>
            <person name="Devos D.P."/>
            <person name="Kaster A.-K."/>
            <person name="Ovreas L."/>
            <person name="Rohde M."/>
            <person name="Galperin M.Y."/>
            <person name="Jogler C."/>
        </authorList>
    </citation>
    <scope>NUCLEOTIDE SEQUENCE [LARGE SCALE GENOMIC DNA]</scope>
    <source>
        <strain evidence="2 3">FF011L</strain>
    </source>
</reference>
<dbReference type="AlphaFoldDB" id="A0A517MP65"/>
<dbReference type="EMBL" id="CP036262">
    <property type="protein sequence ID" value="QDS96669.1"/>
    <property type="molecule type" value="Genomic_DNA"/>
</dbReference>
<sequence length="168" mass="18370" precursor="true">MRMQIKLAVAAMAVGVGFVSAGVASAQQGSYIVNSQVISDEVVGGSGIGGAVVSDGSGEVCENCQAGAVGQRGYGRPDLFYNNYTQGYGNSVNAQMYVAPLPVPAHVGHTYYTYQPFMPQEMLYAHKDKFHNYYDNGRGLNRTKATYYYPPVRQTASNFYWNVLRIPR</sequence>
<keyword evidence="1" id="KW-0732">Signal</keyword>
<feature type="signal peptide" evidence="1">
    <location>
        <begin position="1"/>
        <end position="21"/>
    </location>
</feature>
<keyword evidence="3" id="KW-1185">Reference proteome</keyword>
<proteinExistence type="predicted"/>
<accession>A0A517MP65</accession>
<organism evidence="2 3">
    <name type="scientific">Roseimaritima multifibrata</name>
    <dbReference type="NCBI Taxonomy" id="1930274"/>
    <lineage>
        <taxon>Bacteria</taxon>
        <taxon>Pseudomonadati</taxon>
        <taxon>Planctomycetota</taxon>
        <taxon>Planctomycetia</taxon>
        <taxon>Pirellulales</taxon>
        <taxon>Pirellulaceae</taxon>
        <taxon>Roseimaritima</taxon>
    </lineage>
</organism>
<dbReference type="RefSeq" id="WP_145354773.1">
    <property type="nucleotide sequence ID" value="NZ_CP036262.1"/>
</dbReference>
<dbReference type="KEGG" id="rml:FF011L_54810"/>
<name>A0A517MP65_9BACT</name>
<dbReference type="Proteomes" id="UP000320672">
    <property type="component" value="Chromosome"/>
</dbReference>
<gene>
    <name evidence="2" type="ORF">FF011L_54810</name>
</gene>
<evidence type="ECO:0000313" key="3">
    <source>
        <dbReference type="Proteomes" id="UP000320672"/>
    </source>
</evidence>
<feature type="chain" id="PRO_5022165196" evidence="1">
    <location>
        <begin position="22"/>
        <end position="168"/>
    </location>
</feature>